<dbReference type="EMBL" id="BGPR01016504">
    <property type="protein sequence ID" value="GBN73248.1"/>
    <property type="molecule type" value="Genomic_DNA"/>
</dbReference>
<reference evidence="1 2" key="1">
    <citation type="journal article" date="2019" name="Sci. Rep.">
        <title>Orb-weaving spider Araneus ventricosus genome elucidates the spidroin gene catalogue.</title>
        <authorList>
            <person name="Kono N."/>
            <person name="Nakamura H."/>
            <person name="Ohtoshi R."/>
            <person name="Moran D.A.P."/>
            <person name="Shinohara A."/>
            <person name="Yoshida Y."/>
            <person name="Fujiwara M."/>
            <person name="Mori M."/>
            <person name="Tomita M."/>
            <person name="Arakawa K."/>
        </authorList>
    </citation>
    <scope>NUCLEOTIDE SEQUENCE [LARGE SCALE GENOMIC DNA]</scope>
</reference>
<organism evidence="1 2">
    <name type="scientific">Araneus ventricosus</name>
    <name type="common">Orbweaver spider</name>
    <name type="synonym">Epeira ventricosa</name>
    <dbReference type="NCBI Taxonomy" id="182803"/>
    <lineage>
        <taxon>Eukaryota</taxon>
        <taxon>Metazoa</taxon>
        <taxon>Ecdysozoa</taxon>
        <taxon>Arthropoda</taxon>
        <taxon>Chelicerata</taxon>
        <taxon>Arachnida</taxon>
        <taxon>Araneae</taxon>
        <taxon>Araneomorphae</taxon>
        <taxon>Entelegynae</taxon>
        <taxon>Araneoidea</taxon>
        <taxon>Araneidae</taxon>
        <taxon>Araneus</taxon>
    </lineage>
</organism>
<comment type="caution">
    <text evidence="1">The sequence shown here is derived from an EMBL/GenBank/DDBJ whole genome shotgun (WGS) entry which is preliminary data.</text>
</comment>
<dbReference type="AlphaFoldDB" id="A0A4Y2RBW4"/>
<evidence type="ECO:0000313" key="2">
    <source>
        <dbReference type="Proteomes" id="UP000499080"/>
    </source>
</evidence>
<evidence type="ECO:0000313" key="1">
    <source>
        <dbReference type="EMBL" id="GBN73248.1"/>
    </source>
</evidence>
<dbReference type="Proteomes" id="UP000499080">
    <property type="component" value="Unassembled WGS sequence"/>
</dbReference>
<sequence>MTDIGRRESVLIPLLPIIPKDLSSQLRSGKESRSSAVQGLSFEGTSFTFFGAAVQKSGAEHVPSCPSAGMHIYKPYPDRTEAGNQSISLARGAVRSFPALARSVRQS</sequence>
<proteinExistence type="predicted"/>
<gene>
    <name evidence="1" type="ORF">AVEN_144357_1</name>
</gene>
<name>A0A4Y2RBW4_ARAVE</name>
<keyword evidence="2" id="KW-1185">Reference proteome</keyword>
<protein>
    <submittedName>
        <fullName evidence="1">Uncharacterized protein</fullName>
    </submittedName>
</protein>
<accession>A0A4Y2RBW4</accession>